<keyword evidence="2" id="KW-1185">Reference proteome</keyword>
<organism evidence="1 2">
    <name type="scientific">Penicillium concentricum</name>
    <dbReference type="NCBI Taxonomy" id="293559"/>
    <lineage>
        <taxon>Eukaryota</taxon>
        <taxon>Fungi</taxon>
        <taxon>Dikarya</taxon>
        <taxon>Ascomycota</taxon>
        <taxon>Pezizomycotina</taxon>
        <taxon>Eurotiomycetes</taxon>
        <taxon>Eurotiomycetidae</taxon>
        <taxon>Eurotiales</taxon>
        <taxon>Aspergillaceae</taxon>
        <taxon>Penicillium</taxon>
    </lineage>
</organism>
<dbReference type="RefSeq" id="XP_056575677.1">
    <property type="nucleotide sequence ID" value="XM_056727105.1"/>
</dbReference>
<accession>A0A9W9UZ48</accession>
<proteinExistence type="predicted"/>
<dbReference type="AlphaFoldDB" id="A0A9W9UZ48"/>
<dbReference type="OrthoDB" id="4491390at2759"/>
<reference evidence="1" key="1">
    <citation type="submission" date="2022-12" db="EMBL/GenBank/DDBJ databases">
        <authorList>
            <person name="Petersen C."/>
        </authorList>
    </citation>
    <scope>NUCLEOTIDE SEQUENCE</scope>
    <source>
        <strain evidence="1">IBT 3081</strain>
    </source>
</reference>
<comment type="caution">
    <text evidence="1">The sequence shown here is derived from an EMBL/GenBank/DDBJ whole genome shotgun (WGS) entry which is preliminary data.</text>
</comment>
<evidence type="ECO:0000313" key="2">
    <source>
        <dbReference type="Proteomes" id="UP001147752"/>
    </source>
</evidence>
<dbReference type="GeneID" id="81466288"/>
<evidence type="ECO:0000313" key="1">
    <source>
        <dbReference type="EMBL" id="KAJ5360191.1"/>
    </source>
</evidence>
<name>A0A9W9UZ48_9EURO</name>
<protein>
    <submittedName>
        <fullName evidence="1">Uncharacterized protein</fullName>
    </submittedName>
</protein>
<gene>
    <name evidence="1" type="ORF">N7517_009382</name>
</gene>
<sequence length="129" mass="14937">MANTFTHLWAFRIVCLSELKRFITHFLDNEQGQPAWIGQLDMNYAEIQAQMMTCAKSISLSMVYLLQDEMRLFGPASTFFPLQMAHQTFKAQEFGQEVDLAYIEKIVDELDQKGLMSARALIFDDSMQR</sequence>
<reference evidence="1" key="2">
    <citation type="journal article" date="2023" name="IMA Fungus">
        <title>Comparative genomic study of the Penicillium genus elucidates a diverse pangenome and 15 lateral gene transfer events.</title>
        <authorList>
            <person name="Petersen C."/>
            <person name="Sorensen T."/>
            <person name="Nielsen M.R."/>
            <person name="Sondergaard T.E."/>
            <person name="Sorensen J.L."/>
            <person name="Fitzpatrick D.A."/>
            <person name="Frisvad J.C."/>
            <person name="Nielsen K.L."/>
        </authorList>
    </citation>
    <scope>NUCLEOTIDE SEQUENCE</scope>
    <source>
        <strain evidence="1">IBT 3081</strain>
    </source>
</reference>
<dbReference type="EMBL" id="JAPZBT010000004">
    <property type="protein sequence ID" value="KAJ5360191.1"/>
    <property type="molecule type" value="Genomic_DNA"/>
</dbReference>
<dbReference type="Proteomes" id="UP001147752">
    <property type="component" value="Unassembled WGS sequence"/>
</dbReference>